<sequence length="385" mass="41091">MKKIVLSLFVLAGAVTSMVSCSDETLDPVASVKNNIVVTEPNGGNFTLGATTAGDNAFTLKWTGADFGFNAAVTYKLQVIKASGSFSTPQELSLGSYNSNGSSSYEKAVTQRQLNVMLLGSGGSIGSTESYKLRVVGVPSTQLATSTNGVMSVSNEVAFSGNPYDTFDEFDRIYVPGGYQSASGYGNDWSPDNANVARLYSAGNDGNYEGFVWMNVASPEFKFTPGPAWNGDKGDLSDPNTFTNLASPGNNIKPTDGAGTYFVTVNWAANTYTLAKRQVAIIGAATPNGWGTPTYMTFDTNPSSPYYQMYTIDLALAADEFLIRLKDDWSVKMGTLSGNVENTSVGGQYKIKLNGGNMKVPTAGNYKVVLDIRNSANYNIRLMPN</sequence>
<dbReference type="Pfam" id="PF14292">
    <property type="entry name" value="SusE"/>
    <property type="match status" value="1"/>
</dbReference>
<feature type="domain" description="SusE outer membrane protein" evidence="2">
    <location>
        <begin position="33"/>
        <end position="134"/>
    </location>
</feature>
<proteinExistence type="predicted"/>
<dbReference type="EMBL" id="SBKN01000005">
    <property type="protein sequence ID" value="RXR22292.1"/>
    <property type="molecule type" value="Genomic_DNA"/>
</dbReference>
<evidence type="ECO:0000313" key="4">
    <source>
        <dbReference type="Proteomes" id="UP000289857"/>
    </source>
</evidence>
<accession>A0A4Q1K7X9</accession>
<dbReference type="CDD" id="cd12967">
    <property type="entry name" value="CBM_SusE-F_like_u1"/>
    <property type="match status" value="1"/>
</dbReference>
<evidence type="ECO:0000259" key="2">
    <source>
        <dbReference type="Pfam" id="PF14292"/>
    </source>
</evidence>
<evidence type="ECO:0000313" key="3">
    <source>
        <dbReference type="EMBL" id="RXR22292.1"/>
    </source>
</evidence>
<name>A0A4Q1K7X9_9FLAO</name>
<dbReference type="OrthoDB" id="975117at2"/>
<feature type="signal peptide" evidence="1">
    <location>
        <begin position="1"/>
        <end position="22"/>
    </location>
</feature>
<dbReference type="Gene3D" id="2.60.40.3620">
    <property type="match status" value="2"/>
</dbReference>
<dbReference type="RefSeq" id="WP_129461750.1">
    <property type="nucleotide sequence ID" value="NZ_SBKN01000005.1"/>
</dbReference>
<keyword evidence="1" id="KW-0732">Signal</keyword>
<dbReference type="InterPro" id="IPR025970">
    <property type="entry name" value="SusE"/>
</dbReference>
<dbReference type="Proteomes" id="UP000289857">
    <property type="component" value="Unassembled WGS sequence"/>
</dbReference>
<dbReference type="PROSITE" id="PS51257">
    <property type="entry name" value="PROKAR_LIPOPROTEIN"/>
    <property type="match status" value="1"/>
</dbReference>
<keyword evidence="4" id="KW-1185">Reference proteome</keyword>
<reference evidence="4" key="1">
    <citation type="submission" date="2019-01" db="EMBL/GenBank/DDBJ databases">
        <title>Cytophagaceae bacterium strain CAR-16.</title>
        <authorList>
            <person name="Chen W.-M."/>
        </authorList>
    </citation>
    <scope>NUCLEOTIDE SEQUENCE [LARGE SCALE GENOMIC DNA]</scope>
    <source>
        <strain evidence="4">WWJ-16</strain>
    </source>
</reference>
<gene>
    <name evidence="3" type="ORF">EQG61_09860</name>
</gene>
<comment type="caution">
    <text evidence="3">The sequence shown here is derived from an EMBL/GenBank/DDBJ whole genome shotgun (WGS) entry which is preliminary data.</text>
</comment>
<dbReference type="AlphaFoldDB" id="A0A4Q1K7X9"/>
<organism evidence="3 4">
    <name type="scientific">Flavobacterium stagni</name>
    <dbReference type="NCBI Taxonomy" id="2506421"/>
    <lineage>
        <taxon>Bacteria</taxon>
        <taxon>Pseudomonadati</taxon>
        <taxon>Bacteroidota</taxon>
        <taxon>Flavobacteriia</taxon>
        <taxon>Flavobacteriales</taxon>
        <taxon>Flavobacteriaceae</taxon>
        <taxon>Flavobacterium</taxon>
    </lineage>
</organism>
<protein>
    <submittedName>
        <fullName evidence="3">SusF/SusE family outer membrane protein</fullName>
    </submittedName>
</protein>
<feature type="chain" id="PRO_5020549680" evidence="1">
    <location>
        <begin position="23"/>
        <end position="385"/>
    </location>
</feature>
<evidence type="ECO:0000256" key="1">
    <source>
        <dbReference type="SAM" id="SignalP"/>
    </source>
</evidence>